<organism evidence="2 3">
    <name type="scientific">Caligus rogercresseyi</name>
    <name type="common">Sea louse</name>
    <dbReference type="NCBI Taxonomy" id="217165"/>
    <lineage>
        <taxon>Eukaryota</taxon>
        <taxon>Metazoa</taxon>
        <taxon>Ecdysozoa</taxon>
        <taxon>Arthropoda</taxon>
        <taxon>Crustacea</taxon>
        <taxon>Multicrustacea</taxon>
        <taxon>Hexanauplia</taxon>
        <taxon>Copepoda</taxon>
        <taxon>Siphonostomatoida</taxon>
        <taxon>Caligidae</taxon>
        <taxon>Caligus</taxon>
    </lineage>
</organism>
<dbReference type="EMBL" id="CP045901">
    <property type="protein sequence ID" value="QQP37882.1"/>
    <property type="molecule type" value="Genomic_DNA"/>
</dbReference>
<feature type="non-terminal residue" evidence="2">
    <location>
        <position position="128"/>
    </location>
</feature>
<sequence length="128" mass="15077">MDRYRYSEEIRRGAAKFIRTHNLDGDLNESLSSLSIHDLLRLRRHEAGQQQQQQTYQNSQVLHNHHQHTHAQDASSTSPANPHAIYENIETYQRRRLRPFLLKGVLQEYFQVSFRKQGIPLEPSHPPI</sequence>
<dbReference type="AlphaFoldDB" id="A0A7T8GUC1"/>
<accession>A0A7T8GUC1</accession>
<evidence type="ECO:0000313" key="2">
    <source>
        <dbReference type="EMBL" id="QQP37882.1"/>
    </source>
</evidence>
<reference evidence="3" key="1">
    <citation type="submission" date="2021-01" db="EMBL/GenBank/DDBJ databases">
        <title>Caligus Genome Assembly.</title>
        <authorList>
            <person name="Gallardo-Escarate C."/>
        </authorList>
    </citation>
    <scope>NUCLEOTIDE SEQUENCE [LARGE SCALE GENOMIC DNA]</scope>
</reference>
<evidence type="ECO:0000256" key="1">
    <source>
        <dbReference type="SAM" id="MobiDB-lite"/>
    </source>
</evidence>
<feature type="region of interest" description="Disordered" evidence="1">
    <location>
        <begin position="45"/>
        <end position="85"/>
    </location>
</feature>
<protein>
    <submittedName>
        <fullName evidence="2">LOC100119682</fullName>
    </submittedName>
</protein>
<gene>
    <name evidence="2" type="ORF">FKW44_018303</name>
</gene>
<feature type="compositionally biased region" description="Low complexity" evidence="1">
    <location>
        <begin position="49"/>
        <end position="60"/>
    </location>
</feature>
<dbReference type="Proteomes" id="UP000595437">
    <property type="component" value="Chromosome 12"/>
</dbReference>
<keyword evidence="3" id="KW-1185">Reference proteome</keyword>
<proteinExistence type="predicted"/>
<evidence type="ECO:0000313" key="3">
    <source>
        <dbReference type="Proteomes" id="UP000595437"/>
    </source>
</evidence>
<name>A0A7T8GUC1_CALRO</name>